<accession>A0A2A6ZE33</accession>
<keyword evidence="2" id="KW-1185">Reference proteome</keyword>
<dbReference type="EMBL" id="NMTQ01000011">
    <property type="protein sequence ID" value="PDX59637.1"/>
    <property type="molecule type" value="Genomic_DNA"/>
</dbReference>
<reference evidence="1 2" key="1">
    <citation type="journal article" date="2017" name="Front. Microbiol.">
        <title>New Insights into the Diversity of the Genus Faecalibacterium.</title>
        <authorList>
            <person name="Benevides L."/>
            <person name="Burman S."/>
            <person name="Martin R."/>
            <person name="Robert V."/>
            <person name="Thomas M."/>
            <person name="Miquel S."/>
            <person name="Chain F."/>
            <person name="Sokol H."/>
            <person name="Bermudez-Humaran L.G."/>
            <person name="Morrison M."/>
            <person name="Langella P."/>
            <person name="Azevedo V.A."/>
            <person name="Chatel J.M."/>
            <person name="Soares S."/>
        </authorList>
    </citation>
    <scope>NUCLEOTIDE SEQUENCE [LARGE SCALE GENOMIC DNA]</scope>
    <source>
        <strain evidence="2">CNCM I-4540</strain>
    </source>
</reference>
<organism evidence="1 2">
    <name type="scientific">Faecalibacterium langellae</name>
    <dbReference type="NCBI Taxonomy" id="3435293"/>
    <lineage>
        <taxon>Bacteria</taxon>
        <taxon>Bacillati</taxon>
        <taxon>Bacillota</taxon>
        <taxon>Clostridia</taxon>
        <taxon>Eubacteriales</taxon>
        <taxon>Oscillospiraceae</taxon>
        <taxon>Faecalibacterium</taxon>
    </lineage>
</organism>
<comment type="caution">
    <text evidence="1">The sequence shown here is derived from an EMBL/GenBank/DDBJ whole genome shotgun (WGS) entry which is preliminary data.</text>
</comment>
<evidence type="ECO:0000313" key="1">
    <source>
        <dbReference type="EMBL" id="PDX59637.1"/>
    </source>
</evidence>
<dbReference type="AlphaFoldDB" id="A0A2A6ZE33"/>
<evidence type="ECO:0000313" key="2">
    <source>
        <dbReference type="Proteomes" id="UP000220752"/>
    </source>
</evidence>
<name>A0A2A6ZE33_9FIRM</name>
<proteinExistence type="predicted"/>
<protein>
    <submittedName>
        <fullName evidence="1">Uncharacterized protein</fullName>
    </submittedName>
</protein>
<gene>
    <name evidence="1" type="ORF">CGS46_01640</name>
</gene>
<sequence length="78" mass="8951">MGLTPDQIDTIMTMNSADINREKAKAGQQTDKEVQRLRESCITLLELLDDPKAVRGILLYASRLYSRQERRKSQEGQQ</sequence>
<dbReference type="Proteomes" id="UP000220752">
    <property type="component" value="Unassembled WGS sequence"/>
</dbReference>